<dbReference type="InterPro" id="IPR028087">
    <property type="entry name" value="Tad_N"/>
</dbReference>
<keyword evidence="1" id="KW-1133">Transmembrane helix</keyword>
<dbReference type="EMBL" id="RJKX01000011">
    <property type="protein sequence ID" value="ROQ01164.1"/>
    <property type="molecule type" value="Genomic_DNA"/>
</dbReference>
<dbReference type="AlphaFoldDB" id="A0A3N1M0X6"/>
<reference evidence="3 4" key="1">
    <citation type="submission" date="2018-11" db="EMBL/GenBank/DDBJ databases">
        <title>Genomic Encyclopedia of Type Strains, Phase IV (KMG-IV): sequencing the most valuable type-strain genomes for metagenomic binning, comparative biology and taxonomic classification.</title>
        <authorList>
            <person name="Goeker M."/>
        </authorList>
    </citation>
    <scope>NUCLEOTIDE SEQUENCE [LARGE SCALE GENOMIC DNA]</scope>
    <source>
        <strain evidence="3 4">DSM 5900</strain>
    </source>
</reference>
<evidence type="ECO:0000256" key="1">
    <source>
        <dbReference type="SAM" id="Phobius"/>
    </source>
</evidence>
<evidence type="ECO:0000313" key="3">
    <source>
        <dbReference type="EMBL" id="ROQ01164.1"/>
    </source>
</evidence>
<accession>A0A3N1M0X6</accession>
<keyword evidence="4" id="KW-1185">Reference proteome</keyword>
<evidence type="ECO:0000313" key="4">
    <source>
        <dbReference type="Proteomes" id="UP000278222"/>
    </source>
</evidence>
<sequence>MLVRIFRSLGRAQDGATALAFGVTATVVIGFAGVAVEGGSWYVQRRSAQTAADTAAFAGAMAVSAQAAALGAARETSARNGFTDAIDDTLVTVNHPPISGAATGDMTAVEVVVRRQIPLQLAALFIQGATEVTARSVARAEILPGGAACVLTLGNGSPQQVSMSFGGNGLVSASSCSLVSNSSISQTGSSSVRAFTMRSVGSISVSSPENVVLDRPASAQQPATVDPFAAGTPGTGIPLPASTGTCNSTGQSVGSNANVALAPGRYCSSGNSPALDIKGTARLSPGVYYLQNGDLDIGAQANVTCPTCTPGNGVTFVFTGSSASIGGPQVNGGATVNLVGGTAGYTGVLMYQDPRISSAGSYTLNGGGNINTAGLFYFPKSNLTMNGNFGGSSTSCKAFTSASLTITGTADLYVDAQGCATLGVDPATQLPQIRIVRLSE</sequence>
<organism evidence="3 4">
    <name type="scientific">Stella humosa</name>
    <dbReference type="NCBI Taxonomy" id="94"/>
    <lineage>
        <taxon>Bacteria</taxon>
        <taxon>Pseudomonadati</taxon>
        <taxon>Pseudomonadota</taxon>
        <taxon>Alphaproteobacteria</taxon>
        <taxon>Rhodospirillales</taxon>
        <taxon>Stellaceae</taxon>
        <taxon>Stella</taxon>
    </lineage>
</organism>
<keyword evidence="1" id="KW-0472">Membrane</keyword>
<dbReference type="Pfam" id="PF13400">
    <property type="entry name" value="Tad"/>
    <property type="match status" value="1"/>
</dbReference>
<name>A0A3N1M0X6_9PROT</name>
<feature type="transmembrane region" description="Helical" evidence="1">
    <location>
        <begin position="16"/>
        <end position="36"/>
    </location>
</feature>
<dbReference type="Proteomes" id="UP000278222">
    <property type="component" value="Unassembled WGS sequence"/>
</dbReference>
<gene>
    <name evidence="3" type="ORF">EDC65_0341</name>
</gene>
<evidence type="ECO:0000259" key="2">
    <source>
        <dbReference type="Pfam" id="PF13400"/>
    </source>
</evidence>
<proteinExistence type="predicted"/>
<comment type="caution">
    <text evidence="3">The sequence shown here is derived from an EMBL/GenBank/DDBJ whole genome shotgun (WGS) entry which is preliminary data.</text>
</comment>
<protein>
    <submittedName>
        <fullName evidence="3">Putative Flp pilus-assembly TadE/G-like protein</fullName>
    </submittedName>
</protein>
<feature type="domain" description="Putative Flp pilus-assembly TadG-like N-terminal" evidence="2">
    <location>
        <begin position="15"/>
        <end position="62"/>
    </location>
</feature>
<keyword evidence="1" id="KW-0812">Transmembrane</keyword>